<gene>
    <name evidence="8" type="ORF">NEMVEDRAFT_v1g147459</name>
</gene>
<keyword evidence="9" id="KW-1185">Reference proteome</keyword>
<dbReference type="PANTHER" id="PTHR19277:SF125">
    <property type="entry name" value="B6"/>
    <property type="match status" value="1"/>
</dbReference>
<evidence type="ECO:0000256" key="1">
    <source>
        <dbReference type="ARBA" id="ARBA00001913"/>
    </source>
</evidence>
<dbReference type="Pfam" id="PF00354">
    <property type="entry name" value="Pentaxin"/>
    <property type="match status" value="1"/>
</dbReference>
<evidence type="ECO:0000259" key="7">
    <source>
        <dbReference type="PROSITE" id="PS51828"/>
    </source>
</evidence>
<proteinExistence type="predicted"/>
<dbReference type="PhylomeDB" id="A7T646"/>
<dbReference type="SMART" id="SM00159">
    <property type="entry name" value="PTX"/>
    <property type="match status" value="1"/>
</dbReference>
<dbReference type="Gene3D" id="2.60.120.200">
    <property type="match status" value="1"/>
</dbReference>
<dbReference type="PANTHER" id="PTHR19277">
    <property type="entry name" value="PENTRAXIN"/>
    <property type="match status" value="1"/>
</dbReference>
<evidence type="ECO:0000256" key="2">
    <source>
        <dbReference type="ARBA" id="ARBA00022723"/>
    </source>
</evidence>
<evidence type="ECO:0000256" key="6">
    <source>
        <dbReference type="PROSITE-ProRule" id="PRU01172"/>
    </source>
</evidence>
<keyword evidence="5" id="KW-0325">Glycoprotein</keyword>
<dbReference type="InParanoid" id="A7T646"/>
<accession>A7T646</accession>
<dbReference type="GO" id="GO:0046872">
    <property type="term" value="F:metal ion binding"/>
    <property type="evidence" value="ECO:0007669"/>
    <property type="project" value="UniProtKB-KW"/>
</dbReference>
<dbReference type="eggNOG" id="ENOG502S26Y">
    <property type="taxonomic scope" value="Eukaryota"/>
</dbReference>
<organism evidence="8 9">
    <name type="scientific">Nematostella vectensis</name>
    <name type="common">Starlet sea anemone</name>
    <dbReference type="NCBI Taxonomy" id="45351"/>
    <lineage>
        <taxon>Eukaryota</taxon>
        <taxon>Metazoa</taxon>
        <taxon>Cnidaria</taxon>
        <taxon>Anthozoa</taxon>
        <taxon>Hexacorallia</taxon>
        <taxon>Actiniaria</taxon>
        <taxon>Edwardsiidae</taxon>
        <taxon>Nematostella</taxon>
    </lineage>
</organism>
<keyword evidence="3" id="KW-0106">Calcium</keyword>
<dbReference type="InterPro" id="IPR001759">
    <property type="entry name" value="PTX_dom"/>
</dbReference>
<evidence type="ECO:0000256" key="4">
    <source>
        <dbReference type="ARBA" id="ARBA00023157"/>
    </source>
</evidence>
<keyword evidence="2" id="KW-0479">Metal-binding</keyword>
<name>A7T646_NEMVE</name>
<dbReference type="AlphaFoldDB" id="A7T646"/>
<dbReference type="Proteomes" id="UP000001593">
    <property type="component" value="Unassembled WGS sequence"/>
</dbReference>
<keyword evidence="4" id="KW-1015">Disulfide bond</keyword>
<sequence length="132" mass="14571">MNVHISYSITLLDGKWHHVCVTWENEQGRWVLFVDGSAVENGIVSTGEELTEGNLVIGQEQGKKAGQFESTQSFLGNVTSVNVWSHVISDDEVRSLSRDCPSLAQGNVMGWEEVLNKIKGNVQVIKGKKCNL</sequence>
<evidence type="ECO:0000256" key="5">
    <source>
        <dbReference type="ARBA" id="ARBA00023180"/>
    </source>
</evidence>
<feature type="domain" description="Pentraxin (PTX)" evidence="7">
    <location>
        <begin position="1"/>
        <end position="130"/>
    </location>
</feature>
<dbReference type="KEGG" id="nve:5499017"/>
<dbReference type="STRING" id="45351.A7T646"/>
<dbReference type="InterPro" id="IPR013320">
    <property type="entry name" value="ConA-like_dom_sf"/>
</dbReference>
<comment type="caution">
    <text evidence="6">Lacks conserved residue(s) required for the propagation of feature annotation.</text>
</comment>
<dbReference type="EMBL" id="DS471415">
    <property type="protein sequence ID" value="EDO28561.1"/>
    <property type="molecule type" value="Genomic_DNA"/>
</dbReference>
<evidence type="ECO:0000313" key="8">
    <source>
        <dbReference type="EMBL" id="EDO28561.1"/>
    </source>
</evidence>
<dbReference type="InterPro" id="IPR051360">
    <property type="entry name" value="Neuronal_Pentraxin_Related"/>
</dbReference>
<dbReference type="SUPFAM" id="SSF49899">
    <property type="entry name" value="Concanavalin A-like lectins/glucanases"/>
    <property type="match status" value="1"/>
</dbReference>
<dbReference type="HOGENOM" id="CLU_156979_0_0_1"/>
<reference evidence="8 9" key="1">
    <citation type="journal article" date="2007" name="Science">
        <title>Sea anemone genome reveals ancestral eumetazoan gene repertoire and genomic organization.</title>
        <authorList>
            <person name="Putnam N.H."/>
            <person name="Srivastava M."/>
            <person name="Hellsten U."/>
            <person name="Dirks B."/>
            <person name="Chapman J."/>
            <person name="Salamov A."/>
            <person name="Terry A."/>
            <person name="Shapiro H."/>
            <person name="Lindquist E."/>
            <person name="Kapitonov V.V."/>
            <person name="Jurka J."/>
            <person name="Genikhovich G."/>
            <person name="Grigoriev I.V."/>
            <person name="Lucas S.M."/>
            <person name="Steele R.E."/>
            <person name="Finnerty J.R."/>
            <person name="Technau U."/>
            <person name="Martindale M.Q."/>
            <person name="Rokhsar D.S."/>
        </authorList>
    </citation>
    <scope>NUCLEOTIDE SEQUENCE [LARGE SCALE GENOMIC DNA]</scope>
    <source>
        <strain evidence="9">CH2 X CH6</strain>
    </source>
</reference>
<dbReference type="PROSITE" id="PS51828">
    <property type="entry name" value="PTX_2"/>
    <property type="match status" value="1"/>
</dbReference>
<dbReference type="PRINTS" id="PR00895">
    <property type="entry name" value="PENTAXIN"/>
</dbReference>
<comment type="cofactor">
    <cofactor evidence="1">
        <name>Ca(2+)</name>
        <dbReference type="ChEBI" id="CHEBI:29108"/>
    </cofactor>
</comment>
<protein>
    <recommendedName>
        <fullName evidence="7">Pentraxin (PTX) domain-containing protein</fullName>
    </recommendedName>
</protein>
<dbReference type="OMA" id="TWENEQG"/>
<evidence type="ECO:0000256" key="3">
    <source>
        <dbReference type="ARBA" id="ARBA00022837"/>
    </source>
</evidence>
<evidence type="ECO:0000313" key="9">
    <source>
        <dbReference type="Proteomes" id="UP000001593"/>
    </source>
</evidence>